<feature type="signal peptide" evidence="1">
    <location>
        <begin position="1"/>
        <end position="19"/>
    </location>
</feature>
<reference evidence="2" key="2">
    <citation type="submission" date="2023-04" db="EMBL/GenBank/DDBJ databases">
        <title>Paracnuella aquatica gen. nov., sp. nov., a member of the family Chitinophagaceae isolated from a hot spring.</title>
        <authorList>
            <person name="Wang C."/>
        </authorList>
    </citation>
    <scope>NUCLEOTIDE SEQUENCE</scope>
    <source>
        <strain evidence="2">LB-8</strain>
    </source>
</reference>
<reference evidence="2" key="1">
    <citation type="submission" date="2022-09" db="EMBL/GenBank/DDBJ databases">
        <authorList>
            <person name="Yuan C."/>
            <person name="Ke Z."/>
        </authorList>
    </citation>
    <scope>NUCLEOTIDE SEQUENCE</scope>
    <source>
        <strain evidence="2">LB-8</strain>
    </source>
</reference>
<proteinExistence type="predicted"/>
<comment type="caution">
    <text evidence="2">The sequence shown here is derived from an EMBL/GenBank/DDBJ whole genome shotgun (WGS) entry which is preliminary data.</text>
</comment>
<protein>
    <submittedName>
        <fullName evidence="2">Uncharacterized protein</fullName>
    </submittedName>
</protein>
<dbReference type="AlphaFoldDB" id="A0A9X3BHD6"/>
<keyword evidence="1" id="KW-0732">Signal</keyword>
<feature type="chain" id="PRO_5040847419" evidence="1">
    <location>
        <begin position="20"/>
        <end position="83"/>
    </location>
</feature>
<dbReference type="RefSeq" id="WP_279296837.1">
    <property type="nucleotide sequence ID" value="NZ_JAOTIF010000005.1"/>
</dbReference>
<evidence type="ECO:0000313" key="2">
    <source>
        <dbReference type="EMBL" id="MCU7549397.1"/>
    </source>
</evidence>
<keyword evidence="3" id="KW-1185">Reference proteome</keyword>
<dbReference type="EMBL" id="JAOTIF010000005">
    <property type="protein sequence ID" value="MCU7549397.1"/>
    <property type="molecule type" value="Genomic_DNA"/>
</dbReference>
<evidence type="ECO:0000313" key="3">
    <source>
        <dbReference type="Proteomes" id="UP001155483"/>
    </source>
</evidence>
<sequence>MFRIWLVYILVLAISQTSAQQFNSDSWLSKPHGKVTHGQEFNGNLGAGFEFGIMLFTPQFACFGGCNKDAKQQKDRKRWKLFK</sequence>
<gene>
    <name evidence="2" type="ORF">OCK74_09745</name>
</gene>
<name>A0A9X3BHD6_9BACT</name>
<evidence type="ECO:0000256" key="1">
    <source>
        <dbReference type="SAM" id="SignalP"/>
    </source>
</evidence>
<organism evidence="2 3">
    <name type="scientific">Paraflavisolibacter caeni</name>
    <dbReference type="NCBI Taxonomy" id="2982496"/>
    <lineage>
        <taxon>Bacteria</taxon>
        <taxon>Pseudomonadati</taxon>
        <taxon>Bacteroidota</taxon>
        <taxon>Chitinophagia</taxon>
        <taxon>Chitinophagales</taxon>
        <taxon>Chitinophagaceae</taxon>
        <taxon>Paraflavisolibacter</taxon>
    </lineage>
</organism>
<dbReference type="Proteomes" id="UP001155483">
    <property type="component" value="Unassembled WGS sequence"/>
</dbReference>
<accession>A0A9X3BHD6</accession>